<gene>
    <name evidence="6" type="ORF">TH53_24150</name>
</gene>
<dbReference type="Gene3D" id="2.60.40.10">
    <property type="entry name" value="Immunoglobulins"/>
    <property type="match status" value="1"/>
</dbReference>
<keyword evidence="3" id="KW-0998">Cell outer membrane</keyword>
<dbReference type="Proteomes" id="UP000032049">
    <property type="component" value="Unassembled WGS sequence"/>
</dbReference>
<dbReference type="OrthoDB" id="606851at2"/>
<dbReference type="GO" id="GO:0030246">
    <property type="term" value="F:carbohydrate binding"/>
    <property type="evidence" value="ECO:0007669"/>
    <property type="project" value="InterPro"/>
</dbReference>
<dbReference type="InterPro" id="IPR037066">
    <property type="entry name" value="Plug_dom_sf"/>
</dbReference>
<name>A0A0D0GC31_9SPHI</name>
<dbReference type="InterPro" id="IPR013784">
    <property type="entry name" value="Carb-bd-like_fold"/>
</dbReference>
<dbReference type="EMBL" id="JXRA01000132">
    <property type="protein sequence ID" value="KIO74827.1"/>
    <property type="molecule type" value="Genomic_DNA"/>
</dbReference>
<dbReference type="Pfam" id="PF14905">
    <property type="entry name" value="OMP_b-brl_3"/>
    <property type="match status" value="1"/>
</dbReference>
<dbReference type="GO" id="GO:0009279">
    <property type="term" value="C:cell outer membrane"/>
    <property type="evidence" value="ECO:0007669"/>
    <property type="project" value="UniProtKB-SubCell"/>
</dbReference>
<dbReference type="InterPro" id="IPR036942">
    <property type="entry name" value="Beta-barrel_TonB_sf"/>
</dbReference>
<dbReference type="AlphaFoldDB" id="A0A0D0GC31"/>
<accession>A0A0D0GC31</accession>
<dbReference type="Gene3D" id="2.170.130.10">
    <property type="entry name" value="TonB-dependent receptor, plug domain"/>
    <property type="match status" value="1"/>
</dbReference>
<sequence length="819" mass="91218">MKKLTIRILACVFSLFTISAASAQISNNAGKLSGKVLDEKHINQSYVSVSLLAAKDSTLIKGSITDDNGSYLFERLPEGQYLVAFNMIGYARVFKGPYAINASHQIYNIDNVELVPTSKQLNSVSIVARKPLIERQIDKTVLNVENSVLAAGNTALEILEKAPGVSVDKDGNVSLRGKAGVTVMLDGKPTYLSNEQLANLLRSTEGNAIQSIELITNPSAKYDAAGNSGIINIKLKKNRNYGTNGSVTAGAGYGRYYKTNGGLSLNHREKKFNAFGELNYGKNKRFHDLNIDRVNNTATDQTFFRQTSSQIGLRENYNYKAGVDYFINDKNTIGVAVNGYRSTGNNNDTKVLTLIGSQPLKTDSSVMASNPNQYKYSGITYNMNYKGVLDTAGQEISADADYSRYSGLQNSEYNNIYLNADGQPSRAPYIFKNRTPSLVKILAAKVDYTLPLSKKMKLETGLKSSKVSTDNVSSFENFLNNNWQSDLTRSDHFIYDENINAGYINLNREFTGLTVQLGLRAEQTNSKGNSVPKQQVSNRHYFDLFPSIFVNRVLSKNHEVGFSYSRRIDRPDYEDLNPFVYFVDLYTYSMGNPFLNPQYTNSFEVSYSYKKTINATLGYSHTNDAISRVLVSDTIKKTLFISSQNLAQKKSYSLNINSPLTLFKWWTTNNNLTIFYNEFSTPNLLGVPYKGGKTAFNFNSNQTITLNSTTNFELSGFYRSAQVDGTLSVKPIYGIDLGISKSFMEKKLNIKLAANDVFNLQKFRITSAIPSQIYSVNEKSETRVFRLTCSYRFGSTAIKGARQRSKGSSEEENRVKSGG</sequence>
<reference evidence="6 7" key="1">
    <citation type="submission" date="2015-01" db="EMBL/GenBank/DDBJ databases">
        <title>Draft genome sequence of Pedobacter sp. NL19 isolated from sludge of an effluent treatment pond in an abandoned uranium mine.</title>
        <authorList>
            <person name="Santos T."/>
            <person name="Caetano T."/>
            <person name="Covas C."/>
            <person name="Cruz A."/>
            <person name="Mendo S."/>
        </authorList>
    </citation>
    <scope>NUCLEOTIDE SEQUENCE [LARGE SCALE GENOMIC DNA]</scope>
    <source>
        <strain evidence="6 7">NL19</strain>
    </source>
</reference>
<dbReference type="SUPFAM" id="SSF56935">
    <property type="entry name" value="Porins"/>
    <property type="match status" value="1"/>
</dbReference>
<dbReference type="PANTHER" id="PTHR40980:SF4">
    <property type="entry name" value="TONB-DEPENDENT RECEPTOR-LIKE BETA-BARREL DOMAIN-CONTAINING PROTEIN"/>
    <property type="match status" value="1"/>
</dbReference>
<keyword evidence="2" id="KW-0472">Membrane</keyword>
<organism evidence="6 7">
    <name type="scientific">Pedobacter lusitanus</name>
    <dbReference type="NCBI Taxonomy" id="1503925"/>
    <lineage>
        <taxon>Bacteria</taxon>
        <taxon>Pseudomonadati</taxon>
        <taxon>Bacteroidota</taxon>
        <taxon>Sphingobacteriia</taxon>
        <taxon>Sphingobacteriales</taxon>
        <taxon>Sphingobacteriaceae</taxon>
        <taxon>Pedobacter</taxon>
    </lineage>
</organism>
<evidence type="ECO:0000256" key="3">
    <source>
        <dbReference type="ARBA" id="ARBA00023237"/>
    </source>
</evidence>
<dbReference type="Gene3D" id="2.40.170.20">
    <property type="entry name" value="TonB-dependent receptor, beta-barrel domain"/>
    <property type="match status" value="1"/>
</dbReference>
<keyword evidence="7" id="KW-1185">Reference proteome</keyword>
<dbReference type="RefSeq" id="WP_041886578.1">
    <property type="nucleotide sequence ID" value="NZ_CP157278.1"/>
</dbReference>
<comment type="subcellular location">
    <subcellularLocation>
        <location evidence="1">Cell outer membrane</location>
    </subcellularLocation>
</comment>
<proteinExistence type="predicted"/>
<feature type="chain" id="PRO_5002222393" description="Outer membrane protein beta-barrel domain-containing protein" evidence="4">
    <location>
        <begin position="24"/>
        <end position="819"/>
    </location>
</feature>
<evidence type="ECO:0000313" key="7">
    <source>
        <dbReference type="Proteomes" id="UP000032049"/>
    </source>
</evidence>
<evidence type="ECO:0000313" key="6">
    <source>
        <dbReference type="EMBL" id="KIO74827.1"/>
    </source>
</evidence>
<feature type="signal peptide" evidence="4">
    <location>
        <begin position="1"/>
        <end position="23"/>
    </location>
</feature>
<protein>
    <recommendedName>
        <fullName evidence="5">Outer membrane protein beta-barrel domain-containing protein</fullName>
    </recommendedName>
</protein>
<dbReference type="STRING" id="1503925.TH53_24150"/>
<evidence type="ECO:0000256" key="1">
    <source>
        <dbReference type="ARBA" id="ARBA00004442"/>
    </source>
</evidence>
<dbReference type="InterPro" id="IPR041700">
    <property type="entry name" value="OMP_b-brl_3"/>
</dbReference>
<keyword evidence="4" id="KW-0732">Signal</keyword>
<dbReference type="SUPFAM" id="SSF49452">
    <property type="entry name" value="Starch-binding domain-like"/>
    <property type="match status" value="1"/>
</dbReference>
<feature type="domain" description="Outer membrane protein beta-barrel" evidence="5">
    <location>
        <begin position="389"/>
        <end position="791"/>
    </location>
</feature>
<evidence type="ECO:0000259" key="5">
    <source>
        <dbReference type="Pfam" id="PF14905"/>
    </source>
</evidence>
<comment type="caution">
    <text evidence="6">The sequence shown here is derived from an EMBL/GenBank/DDBJ whole genome shotgun (WGS) entry which is preliminary data.</text>
</comment>
<evidence type="ECO:0000256" key="4">
    <source>
        <dbReference type="SAM" id="SignalP"/>
    </source>
</evidence>
<dbReference type="InterPro" id="IPR013783">
    <property type="entry name" value="Ig-like_fold"/>
</dbReference>
<dbReference type="PANTHER" id="PTHR40980">
    <property type="entry name" value="PLUG DOMAIN-CONTAINING PROTEIN"/>
    <property type="match status" value="1"/>
</dbReference>
<dbReference type="Pfam" id="PF13620">
    <property type="entry name" value="CarboxypepD_reg"/>
    <property type="match status" value="1"/>
</dbReference>
<evidence type="ECO:0000256" key="2">
    <source>
        <dbReference type="ARBA" id="ARBA00023136"/>
    </source>
</evidence>